<dbReference type="STRING" id="338188.ERS852397_01937"/>
<dbReference type="InterPro" id="IPR032183">
    <property type="entry name" value="PKD-like"/>
</dbReference>
<name>A0A174ETQ2_9BACE</name>
<evidence type="ECO:0008006" key="3">
    <source>
        <dbReference type="Google" id="ProtNLM"/>
    </source>
</evidence>
<dbReference type="AlphaFoldDB" id="A0A174ETQ2"/>
<dbReference type="PROSITE" id="PS51257">
    <property type="entry name" value="PROKAR_LIPOPROTEIN"/>
    <property type="match status" value="1"/>
</dbReference>
<proteinExistence type="predicted"/>
<dbReference type="EMBL" id="CYZH01000009">
    <property type="protein sequence ID" value="CUO39996.1"/>
    <property type="molecule type" value="Genomic_DNA"/>
</dbReference>
<sequence>MKMKYILAILVFVVGLLSSCYEDKGNYDYQIMNDIIITLPLPDGNDVFVLGDEINIQPELTFSQGVESESLTYSWTFDGTEISTEPVLKWIVDKEGQYKDLRLAIKDQDTGVTYYGTTMISVTSVYVNDGWVVLSEKDGKTMLSYLRSTTKEVEEDGNKKNVYDCAVTKDVYALSNGGEMLGSTPVSINQHFVTQWGGQDETSWLWLVQKGGQGCVDISGSTYHTEGRLADMFINGGYPEGFEPQQVYDLYLLSMAVGTDGRIYTRVKESYELFNTSQFLNDQVLSYNGNPIDGTMIVFEPSFMDQYGVLLYDKNSKRYLQVCDYDSYTGAVYSGRVTAPVVQNEEIYEAHPNWARIDDMVGYKVHHVGVYAYQEYGSNVDGGYRAVIEKESTGELYIQDFRISNYGKAATVVSQNEVSELKGIIGNGAKNLYSLCFYQEEGKPYLLISRDNVLYLYKFDGDMGKRLIKLHTFTHNVTTIATGGGSYEQYAGVGTEDGEFYVLNLYKDVIEEVIKTGDSEKKIAFKERDFGNIVQVIYKLKTVRGGSW</sequence>
<accession>A0A174ETQ2</accession>
<reference evidence="1 2" key="1">
    <citation type="submission" date="2015-09" db="EMBL/GenBank/DDBJ databases">
        <authorList>
            <consortium name="Pathogen Informatics"/>
        </authorList>
    </citation>
    <scope>NUCLEOTIDE SEQUENCE [LARGE SCALE GENOMIC DNA]</scope>
    <source>
        <strain evidence="1 2">2789STDY5608840</strain>
    </source>
</reference>
<evidence type="ECO:0000313" key="2">
    <source>
        <dbReference type="Proteomes" id="UP000095517"/>
    </source>
</evidence>
<organism evidence="1 2">
    <name type="scientific">Bacteroides finegoldii</name>
    <dbReference type="NCBI Taxonomy" id="338188"/>
    <lineage>
        <taxon>Bacteria</taxon>
        <taxon>Pseudomonadati</taxon>
        <taxon>Bacteroidota</taxon>
        <taxon>Bacteroidia</taxon>
        <taxon>Bacteroidales</taxon>
        <taxon>Bacteroidaceae</taxon>
        <taxon>Bacteroides</taxon>
    </lineage>
</organism>
<protein>
    <recommendedName>
        <fullName evidence="3">PKD-like domain-containing protein</fullName>
    </recommendedName>
</protein>
<dbReference type="Pfam" id="PF16407">
    <property type="entry name" value="PKD_2"/>
    <property type="match status" value="1"/>
</dbReference>
<gene>
    <name evidence="1" type="ORF">ERS852397_01937</name>
</gene>
<evidence type="ECO:0000313" key="1">
    <source>
        <dbReference type="EMBL" id="CUO39996.1"/>
    </source>
</evidence>
<dbReference type="Proteomes" id="UP000095517">
    <property type="component" value="Unassembled WGS sequence"/>
</dbReference>